<accession>A0A545ULV8</accession>
<evidence type="ECO:0000313" key="1">
    <source>
        <dbReference type="EMBL" id="TQV90445.1"/>
    </source>
</evidence>
<keyword evidence="2" id="KW-1185">Reference proteome</keyword>
<organism evidence="1 2">
    <name type="scientific">Cordyceps javanica</name>
    <dbReference type="NCBI Taxonomy" id="43265"/>
    <lineage>
        <taxon>Eukaryota</taxon>
        <taxon>Fungi</taxon>
        <taxon>Dikarya</taxon>
        <taxon>Ascomycota</taxon>
        <taxon>Pezizomycotina</taxon>
        <taxon>Sordariomycetes</taxon>
        <taxon>Hypocreomycetidae</taxon>
        <taxon>Hypocreales</taxon>
        <taxon>Cordycipitaceae</taxon>
        <taxon>Cordyceps</taxon>
    </lineage>
</organism>
<reference evidence="1 2" key="1">
    <citation type="journal article" date="2019" name="Appl. Microbiol. Biotechnol.">
        <title>Genome sequence of Isaria javanica and comparative genome analysis insights into family S53 peptidase evolution in fungal entomopathogens.</title>
        <authorList>
            <person name="Lin R."/>
            <person name="Zhang X."/>
            <person name="Xin B."/>
            <person name="Zou M."/>
            <person name="Gao Y."/>
            <person name="Qin F."/>
            <person name="Hu Q."/>
            <person name="Xie B."/>
            <person name="Cheng X."/>
        </authorList>
    </citation>
    <scope>NUCLEOTIDE SEQUENCE [LARGE SCALE GENOMIC DNA]</scope>
    <source>
        <strain evidence="1 2">IJ1G</strain>
    </source>
</reference>
<dbReference type="EMBL" id="SPUK01000027">
    <property type="protein sequence ID" value="TQV90445.1"/>
    <property type="molecule type" value="Genomic_DNA"/>
</dbReference>
<protein>
    <submittedName>
        <fullName evidence="1">Uncharacterized protein</fullName>
    </submittedName>
</protein>
<sequence length="114" mass="12750">MTFDIKLYIQLGVQASLPNFLKPAARLLTLKLRENYKSFKLLAFILNHLRHGPGAQDFPNPPRTGVSILAWYRVEVLTMLVSQRIDEKSQLNLSNANLLVQGMSGGKLAKTATQ</sequence>
<gene>
    <name evidence="1" type="ORF">IF1G_10924</name>
</gene>
<evidence type="ECO:0000313" key="2">
    <source>
        <dbReference type="Proteomes" id="UP000315783"/>
    </source>
</evidence>
<dbReference type="Proteomes" id="UP000315783">
    <property type="component" value="Unassembled WGS sequence"/>
</dbReference>
<proteinExistence type="predicted"/>
<name>A0A545ULV8_9HYPO</name>
<dbReference type="AlphaFoldDB" id="A0A545ULV8"/>
<comment type="caution">
    <text evidence="1">The sequence shown here is derived from an EMBL/GenBank/DDBJ whole genome shotgun (WGS) entry which is preliminary data.</text>
</comment>